<keyword evidence="3" id="KW-0812">Transmembrane</keyword>
<feature type="compositionally biased region" description="Basic and acidic residues" evidence="2">
    <location>
        <begin position="834"/>
        <end position="843"/>
    </location>
</feature>
<keyword evidence="3" id="KW-1133">Transmembrane helix</keyword>
<organism evidence="4 7">
    <name type="scientific">Actinotignum timonense</name>
    <dbReference type="NCBI Taxonomy" id="1870995"/>
    <lineage>
        <taxon>Bacteria</taxon>
        <taxon>Bacillati</taxon>
        <taxon>Actinomycetota</taxon>
        <taxon>Actinomycetes</taxon>
        <taxon>Actinomycetales</taxon>
        <taxon>Actinomycetaceae</taxon>
        <taxon>Actinotignum</taxon>
    </lineage>
</organism>
<dbReference type="Pfam" id="PF07554">
    <property type="entry name" value="FIVAR"/>
    <property type="match status" value="11"/>
</dbReference>
<accession>A0AAW9HB34</accession>
<sequence>MQPYEKGKSDDYYHGLLQALPETVKNNDLADKALNDAVAALNLEPGAVKEVTELGGWKAINSGKFVVAKAREDGLYINSMAGTAVVESDNNKVQYFIDEQATGKHPYLLALGQGYDSQGFYTGAQKIDGSEFVQPFYGIERNFKAYSPENGSRVVVDFSTGSLAQTTRPAGYTVRVLATQDGTEKEFYKASFNPSTGETTDEYTVTGIGGGSGQPIFDKTPATETEIANGTSIPYIQYSTTQSAMQHATQFTNKTPVDLTSVKSGAVGHFTSKPIDLPAGITDYKVQITPDFASTSGVFENWHHPETLRLQRSVKHYVTPIFEAFYVDQKTDPAAKQLLREQLEALKKIKETTVVDKSDPSIAKLDEAIAAAEAAVSSEEIKTAADYKKLSEELKTAKDELIDIAPALAQIKAELEKKTAEIDQAPGAQPADKEAAKKAAQEAANAAIAALKAVADKSEIDPALQNGLEAIRAVTVSDKDALIAKVNEDPTFKATPEYQNTNDQVFRNEDGTPDTAKNTQAAAAKQAYDQALAEAQKVIANPTATQDEVDAALDALNTARTEVEKYTTTKVPLKKSLDENGVVEKTDPIYANATPEEQQAYDTAVQAARDLFAKGDATQAEANAAQDALEAAKAALDKRATVKDKLQASVGQDDATKGSPAYTNASDENAPEAVKEAKKNYDAAVEAARKVLDDPKATQAQVDEATKALDDARAKLTEAGKTVKDKLEASIGKDEATKATPAYTNASDENAPEAMKEAKKNYDAAVEAARKVFEDPNATQTQVDEATKSLDDARAKLEDTAKTVKDKLEASINQDEATKAGPAYNNASGDNASDEAKEAKKNYDAAVEAARKVFEDPNATQAQVDEATKNLDDARAKLTETAKTVKDKLEESIGKDEATKADPAYTNASDPNASDEAKDAKKNYDTALDNARKVFEDPNATQAQVDEATKNLDDARAKLTETAKTVKDKLEASIGKDEATKADPAYTNASDENAPEAVKETKKNYDEALEAARKVFEDPNATQAQVDEATKNLDDARAKLTETAKTDKDKLEASINQDEATKAGPAYNNASGDNASDEAKEAKKNYDAAVEAARKVFEDPNATQAAVDEATKNLDDARAKLTETAKTDKDKLEASIGQDDATKAGPAYNNASGDNASDEAKEAKKNYDEALEAARKVLEDPNATQAQVDEATKNLDDARAKLTEAAKTAKDKLEASIGQDDATKAGPAYNNASGDNASDEAKEAKKNYDEALEAARKVLEDPNATQAQVDEATKNLDDARAKLTEAAKTAKDKLEASIGQDESTKADPKYSAASEDLRKSYDDALANAKRVLADANATQAQVDEATAALDNARAEISGVKLPEKPEQPQAEEPQPDQPSEPGKVVKKVKKKALQHTGTEVAMSTFVALAAVSAGAALVSVRRRKA</sequence>
<feature type="region of interest" description="Disordered" evidence="2">
    <location>
        <begin position="813"/>
        <end position="843"/>
    </location>
</feature>
<feature type="region of interest" description="Disordered" evidence="2">
    <location>
        <begin position="894"/>
        <end position="920"/>
    </location>
</feature>
<evidence type="ECO:0000313" key="4">
    <source>
        <dbReference type="EMBL" id="MDY5140194.1"/>
    </source>
</evidence>
<proteinExistence type="predicted"/>
<dbReference type="RefSeq" id="WP_101595339.1">
    <property type="nucleotide sequence ID" value="NZ_CP136960.1"/>
</dbReference>
<dbReference type="InterPro" id="IPR009063">
    <property type="entry name" value="Ig/albumin-bd_sf"/>
</dbReference>
<evidence type="ECO:0000256" key="1">
    <source>
        <dbReference type="SAM" id="Coils"/>
    </source>
</evidence>
<keyword evidence="1" id="KW-0175">Coiled coil</keyword>
<keyword evidence="3" id="KW-0472">Membrane</keyword>
<evidence type="ECO:0000256" key="3">
    <source>
        <dbReference type="SAM" id="Phobius"/>
    </source>
</evidence>
<feature type="region of interest" description="Disordered" evidence="2">
    <location>
        <begin position="1044"/>
        <end position="1083"/>
    </location>
</feature>
<feature type="region of interest" description="Disordered" evidence="2">
    <location>
        <begin position="1356"/>
        <end position="1390"/>
    </location>
</feature>
<feature type="transmembrane region" description="Helical" evidence="3">
    <location>
        <begin position="1400"/>
        <end position="1420"/>
    </location>
</feature>
<evidence type="ECO:0000313" key="7">
    <source>
        <dbReference type="Proteomes" id="UP001288320"/>
    </source>
</evidence>
<evidence type="ECO:0000313" key="5">
    <source>
        <dbReference type="EMBL" id="MDY5147177.1"/>
    </source>
</evidence>
<feature type="region of interest" description="Disordered" evidence="2">
    <location>
        <begin position="1290"/>
        <end position="1314"/>
    </location>
</feature>
<comment type="caution">
    <text evidence="4">The sequence shown here is derived from an EMBL/GenBank/DDBJ whole genome shotgun (WGS) entry which is preliminary data.</text>
</comment>
<name>A0AAW9HB34_9ACTO</name>
<feature type="coiled-coil region" evidence="1">
    <location>
        <begin position="864"/>
        <end position="891"/>
    </location>
</feature>
<feature type="compositionally biased region" description="Low complexity" evidence="2">
    <location>
        <begin position="1367"/>
        <end position="1381"/>
    </location>
</feature>
<dbReference type="SUPFAM" id="SSF46997">
    <property type="entry name" value="Bacterial immunoglobulin/albumin-binding domains"/>
    <property type="match status" value="7"/>
</dbReference>
<dbReference type="Gene3D" id="1.20.5.420">
    <property type="entry name" value="Immunoglobulin FC, subunit C"/>
    <property type="match status" value="11"/>
</dbReference>
<protein>
    <submittedName>
        <fullName evidence="4">FIVAR domain-containing protein</fullName>
    </submittedName>
</protein>
<dbReference type="Proteomes" id="UP001288320">
    <property type="component" value="Unassembled WGS sequence"/>
</dbReference>
<reference evidence="4 6" key="1">
    <citation type="submission" date="2023-10" db="EMBL/GenBank/DDBJ databases">
        <title>Whole Genome based description of the genera Actinobaculum and Actinotignum reveals a complex phylogenetic relationship within the species included in the genus Actinotignum.</title>
        <authorList>
            <person name="Jensen C.S."/>
            <person name="Dargis R."/>
            <person name="Kemp M."/>
            <person name="Christensen J.J."/>
        </authorList>
    </citation>
    <scope>NUCLEOTIDE SEQUENCE</scope>
    <source>
        <strain evidence="5 6">SLA_B089</strain>
        <strain evidence="4">SLA_B245</strain>
    </source>
</reference>
<keyword evidence="6" id="KW-1185">Reference proteome</keyword>
<dbReference type="EMBL" id="JAWNFV010000003">
    <property type="protein sequence ID" value="MDY5140194.1"/>
    <property type="molecule type" value="Genomic_DNA"/>
</dbReference>
<dbReference type="Proteomes" id="UP001284901">
    <property type="component" value="Unassembled WGS sequence"/>
</dbReference>
<feature type="region of interest" description="Disordered" evidence="2">
    <location>
        <begin position="1210"/>
        <end position="1246"/>
    </location>
</feature>
<dbReference type="EMBL" id="JAWNFY010000034">
    <property type="protein sequence ID" value="MDY5147177.1"/>
    <property type="molecule type" value="Genomic_DNA"/>
</dbReference>
<evidence type="ECO:0000256" key="2">
    <source>
        <dbReference type="SAM" id="MobiDB-lite"/>
    </source>
</evidence>
<gene>
    <name evidence="4" type="ORF">R6G74_02520</name>
    <name evidence="5" type="ORF">R6P33_09125</name>
</gene>
<evidence type="ECO:0000313" key="6">
    <source>
        <dbReference type="Proteomes" id="UP001284901"/>
    </source>
</evidence>
<dbReference type="GeneID" id="92813672"/>
<feature type="region of interest" description="Disordered" evidence="2">
    <location>
        <begin position="646"/>
        <end position="671"/>
    </location>
</feature>
<feature type="region of interest" description="Disordered" evidence="2">
    <location>
        <begin position="1130"/>
        <end position="1165"/>
    </location>
</feature>